<gene>
    <name evidence="1" type="ORF">E2C01_017802</name>
</gene>
<name>A0A5B7DUT6_PORTR</name>
<protein>
    <submittedName>
        <fullName evidence="1">Uncharacterized protein</fullName>
    </submittedName>
</protein>
<dbReference type="Proteomes" id="UP000324222">
    <property type="component" value="Unassembled WGS sequence"/>
</dbReference>
<evidence type="ECO:0000313" key="1">
    <source>
        <dbReference type="EMBL" id="MPC24714.1"/>
    </source>
</evidence>
<keyword evidence="2" id="KW-1185">Reference proteome</keyword>
<dbReference type="AlphaFoldDB" id="A0A5B7DUT6"/>
<comment type="caution">
    <text evidence="1">The sequence shown here is derived from an EMBL/GenBank/DDBJ whole genome shotgun (WGS) entry which is preliminary data.</text>
</comment>
<proteinExistence type="predicted"/>
<organism evidence="1 2">
    <name type="scientific">Portunus trituberculatus</name>
    <name type="common">Swimming crab</name>
    <name type="synonym">Neptunus trituberculatus</name>
    <dbReference type="NCBI Taxonomy" id="210409"/>
    <lineage>
        <taxon>Eukaryota</taxon>
        <taxon>Metazoa</taxon>
        <taxon>Ecdysozoa</taxon>
        <taxon>Arthropoda</taxon>
        <taxon>Crustacea</taxon>
        <taxon>Multicrustacea</taxon>
        <taxon>Malacostraca</taxon>
        <taxon>Eumalacostraca</taxon>
        <taxon>Eucarida</taxon>
        <taxon>Decapoda</taxon>
        <taxon>Pleocyemata</taxon>
        <taxon>Brachyura</taxon>
        <taxon>Eubrachyura</taxon>
        <taxon>Portunoidea</taxon>
        <taxon>Portunidae</taxon>
        <taxon>Portuninae</taxon>
        <taxon>Portunus</taxon>
    </lineage>
</organism>
<reference evidence="1 2" key="1">
    <citation type="submission" date="2019-05" db="EMBL/GenBank/DDBJ databases">
        <title>Another draft genome of Portunus trituberculatus and its Hox gene families provides insights of decapod evolution.</title>
        <authorList>
            <person name="Jeong J.-H."/>
            <person name="Song I."/>
            <person name="Kim S."/>
            <person name="Choi T."/>
            <person name="Kim D."/>
            <person name="Ryu S."/>
            <person name="Kim W."/>
        </authorList>
    </citation>
    <scope>NUCLEOTIDE SEQUENCE [LARGE SCALE GENOMIC DNA]</scope>
    <source>
        <tissue evidence="1">Muscle</tissue>
    </source>
</reference>
<accession>A0A5B7DUT6</accession>
<dbReference type="EMBL" id="VSRR010001365">
    <property type="protein sequence ID" value="MPC24714.1"/>
    <property type="molecule type" value="Genomic_DNA"/>
</dbReference>
<sequence>MGGASGGVGGEWRTCPMVAAGLQGLCDPRTVIHVALSRVSTERDGKCVTRATCARRGWEAVVGFGGGGGVAGGGLAIPQLPSSAVMYRGA</sequence>
<evidence type="ECO:0000313" key="2">
    <source>
        <dbReference type="Proteomes" id="UP000324222"/>
    </source>
</evidence>